<dbReference type="EC" id="3.1.3.16" evidence="2"/>
<evidence type="ECO:0000313" key="9">
    <source>
        <dbReference type="Proteomes" id="UP000314982"/>
    </source>
</evidence>
<dbReference type="CDD" id="cd07067">
    <property type="entry name" value="HP_PGM_like"/>
    <property type="match status" value="1"/>
</dbReference>
<keyword evidence="4" id="KW-0378">Hydrolase</keyword>
<dbReference type="Pfam" id="PF00300">
    <property type="entry name" value="His_Phos_1"/>
    <property type="match status" value="1"/>
</dbReference>
<comment type="similarity">
    <text evidence="1">Belongs to the phosphoglycerate mutase family. BPG-dependent PGAM subfamily.</text>
</comment>
<dbReference type="SUPFAM" id="SSF53254">
    <property type="entry name" value="Phosphoglycerate mutase-like"/>
    <property type="match status" value="1"/>
</dbReference>
<name>A0A4W5LP04_9TELE</name>
<sequence>ICDLLRENAPIEPVPPITWKLDCYHKDGARIEAAFRCYIHCADSKQTEDRCKIIVCHTNVIRYFVCRALQFPPEGWLRLGLNNGSITWITIRPSGRVGLRMMGDSGFIPPEKLTRT</sequence>
<dbReference type="InterPro" id="IPR051021">
    <property type="entry name" value="Mito_Ser/Thr_phosphatase"/>
</dbReference>
<evidence type="ECO:0000256" key="5">
    <source>
        <dbReference type="ARBA" id="ARBA00039765"/>
    </source>
</evidence>
<dbReference type="Gene3D" id="3.40.50.1240">
    <property type="entry name" value="Phosphoglycerate mutase-like"/>
    <property type="match status" value="1"/>
</dbReference>
<evidence type="ECO:0000313" key="8">
    <source>
        <dbReference type="Ensembl" id="ENSHHUP00000027901.1"/>
    </source>
</evidence>
<dbReference type="GO" id="GO:0090141">
    <property type="term" value="P:positive regulation of mitochondrial fission"/>
    <property type="evidence" value="ECO:0007669"/>
    <property type="project" value="TreeGrafter"/>
</dbReference>
<evidence type="ECO:0000256" key="6">
    <source>
        <dbReference type="ARBA" id="ARBA00040722"/>
    </source>
</evidence>
<evidence type="ECO:0000256" key="1">
    <source>
        <dbReference type="ARBA" id="ARBA00006717"/>
    </source>
</evidence>
<dbReference type="GO" id="GO:0004722">
    <property type="term" value="F:protein serine/threonine phosphatase activity"/>
    <property type="evidence" value="ECO:0007669"/>
    <property type="project" value="UniProtKB-EC"/>
</dbReference>
<protein>
    <recommendedName>
        <fullName evidence="5">Serine/threonine-protein phosphatase PGAM5, mitochondrial</fullName>
        <ecNumber evidence="2">3.1.3.16</ecNumber>
    </recommendedName>
    <alternativeName>
        <fullName evidence="7">Phosphoglycerate mutase family member 5</fullName>
    </alternativeName>
    <alternativeName>
        <fullName evidence="6">Serine/threonine-protein phosphatase Pgam5, mitochondrial</fullName>
    </alternativeName>
</protein>
<keyword evidence="9" id="KW-1185">Reference proteome</keyword>
<reference evidence="8" key="2">
    <citation type="submission" date="2025-08" db="UniProtKB">
        <authorList>
            <consortium name="Ensembl"/>
        </authorList>
    </citation>
    <scope>IDENTIFICATION</scope>
</reference>
<evidence type="ECO:0000256" key="7">
    <source>
        <dbReference type="ARBA" id="ARBA00041839"/>
    </source>
</evidence>
<accession>A0A4W5LP04</accession>
<keyword evidence="3" id="KW-1210">Necrosis</keyword>
<proteinExistence type="inferred from homology"/>
<evidence type="ECO:0000256" key="2">
    <source>
        <dbReference type="ARBA" id="ARBA00013081"/>
    </source>
</evidence>
<evidence type="ECO:0000256" key="4">
    <source>
        <dbReference type="ARBA" id="ARBA00022801"/>
    </source>
</evidence>
<dbReference type="InterPro" id="IPR029033">
    <property type="entry name" value="His_PPase_superfam"/>
</dbReference>
<dbReference type="PANTHER" id="PTHR20935:SF0">
    <property type="entry name" value="SERINE_THREONINE-PROTEIN PHOSPHATASE PGAM5, MITOCHONDRIAL"/>
    <property type="match status" value="1"/>
</dbReference>
<reference evidence="9" key="1">
    <citation type="submission" date="2018-06" db="EMBL/GenBank/DDBJ databases">
        <title>Genome assembly of Danube salmon.</title>
        <authorList>
            <person name="Macqueen D.J."/>
            <person name="Gundappa M.K."/>
        </authorList>
    </citation>
    <scope>NUCLEOTIDE SEQUENCE [LARGE SCALE GENOMIC DNA]</scope>
</reference>
<evidence type="ECO:0000256" key="3">
    <source>
        <dbReference type="ARBA" id="ARBA00022590"/>
    </source>
</evidence>
<organism evidence="8 9">
    <name type="scientific">Hucho hucho</name>
    <name type="common">huchen</name>
    <dbReference type="NCBI Taxonomy" id="62062"/>
    <lineage>
        <taxon>Eukaryota</taxon>
        <taxon>Metazoa</taxon>
        <taxon>Chordata</taxon>
        <taxon>Craniata</taxon>
        <taxon>Vertebrata</taxon>
        <taxon>Euteleostomi</taxon>
        <taxon>Actinopterygii</taxon>
        <taxon>Neopterygii</taxon>
        <taxon>Teleostei</taxon>
        <taxon>Protacanthopterygii</taxon>
        <taxon>Salmoniformes</taxon>
        <taxon>Salmonidae</taxon>
        <taxon>Salmoninae</taxon>
        <taxon>Hucho</taxon>
    </lineage>
</organism>
<dbReference type="GO" id="GO:0012501">
    <property type="term" value="P:programmed cell death"/>
    <property type="evidence" value="ECO:0007669"/>
    <property type="project" value="UniProtKB-KW"/>
</dbReference>
<dbReference type="InterPro" id="IPR013078">
    <property type="entry name" value="His_Pase_superF_clade-1"/>
</dbReference>
<dbReference type="AlphaFoldDB" id="A0A4W5LP04"/>
<dbReference type="STRING" id="62062.ENSHHUP00000027901"/>
<dbReference type="PANTHER" id="PTHR20935">
    <property type="entry name" value="PHOSPHOGLYCERATE MUTASE-RELATED"/>
    <property type="match status" value="1"/>
</dbReference>
<reference evidence="8" key="3">
    <citation type="submission" date="2025-09" db="UniProtKB">
        <authorList>
            <consortium name="Ensembl"/>
        </authorList>
    </citation>
    <scope>IDENTIFICATION</scope>
</reference>
<dbReference type="GO" id="GO:0005739">
    <property type="term" value="C:mitochondrion"/>
    <property type="evidence" value="ECO:0007669"/>
    <property type="project" value="TreeGrafter"/>
</dbReference>
<dbReference type="Proteomes" id="UP000314982">
    <property type="component" value="Unassembled WGS sequence"/>
</dbReference>
<dbReference type="Ensembl" id="ENSHHUT00000029023.1">
    <property type="protein sequence ID" value="ENSHHUP00000027901.1"/>
    <property type="gene ID" value="ENSHHUG00000017734.1"/>
</dbReference>
<dbReference type="GeneTree" id="ENSGT00390000004796"/>